<evidence type="ECO:0000256" key="1">
    <source>
        <dbReference type="SAM" id="Phobius"/>
    </source>
</evidence>
<accession>A0A9Q9AXM2</accession>
<evidence type="ECO:0000313" key="3">
    <source>
        <dbReference type="Proteomes" id="UP001056384"/>
    </source>
</evidence>
<name>A0A9Q9AXM2_9PEZI</name>
<keyword evidence="1" id="KW-1133">Transmembrane helix</keyword>
<feature type="transmembrane region" description="Helical" evidence="1">
    <location>
        <begin position="224"/>
        <end position="243"/>
    </location>
</feature>
<dbReference type="SUPFAM" id="SSF50475">
    <property type="entry name" value="FMN-binding split barrel"/>
    <property type="match status" value="1"/>
</dbReference>
<organism evidence="2 3">
    <name type="scientific">Septoria linicola</name>
    <dbReference type="NCBI Taxonomy" id="215465"/>
    <lineage>
        <taxon>Eukaryota</taxon>
        <taxon>Fungi</taxon>
        <taxon>Dikarya</taxon>
        <taxon>Ascomycota</taxon>
        <taxon>Pezizomycotina</taxon>
        <taxon>Dothideomycetes</taxon>
        <taxon>Dothideomycetidae</taxon>
        <taxon>Mycosphaerellales</taxon>
        <taxon>Mycosphaerellaceae</taxon>
        <taxon>Septoria</taxon>
    </lineage>
</organism>
<proteinExistence type="predicted"/>
<dbReference type="PANTHER" id="PTHR39336:SF1">
    <property type="entry name" value="PYRIDOXAMINE PHOSPHATE OXIDASE FAMILY PROTEIN (AFU_ORTHOLOGUE AFUA_6G11440)"/>
    <property type="match status" value="1"/>
</dbReference>
<dbReference type="Gene3D" id="2.30.110.10">
    <property type="entry name" value="Electron Transport, Fmn-binding Protein, Chain A"/>
    <property type="match status" value="1"/>
</dbReference>
<dbReference type="EMBL" id="CP099426">
    <property type="protein sequence ID" value="USW56934.1"/>
    <property type="molecule type" value="Genomic_DNA"/>
</dbReference>
<dbReference type="PANTHER" id="PTHR39336">
    <property type="entry name" value="PYRIDOXAMINE PHOSPHATE OXIDASE FAMILY PROTEIN (AFU_ORTHOLOGUE AFUA_6G11440)"/>
    <property type="match status" value="1"/>
</dbReference>
<sequence length="256" mass="28827">MVKYWDHISKDHEEWALRQSIFFIASAPLTGKHINCSPKGRPSATLTVFNENLVGYMDASGSGIETVSHMYENGRATIMFCSFDSSPRIMRWFCKGRAIETDHPEYENWLKRMGKTEYPALRAIIVLKVFKVQTSCGFAVPLLSHYDDPVKGPRGRFVDRKTLDNFAIKSAAHPGGMDAYRAKMNPKSLDGLPGLRRAMKTNGENVLVQETLWWLKQTSSQWQAMLLGAFLAVVCMLSVQAVLGQLDLRLPGRITI</sequence>
<dbReference type="InterPro" id="IPR012349">
    <property type="entry name" value="Split_barrel_FMN-bd"/>
</dbReference>
<dbReference type="Proteomes" id="UP001056384">
    <property type="component" value="Chromosome 9"/>
</dbReference>
<gene>
    <name evidence="2" type="ORF">Slin15195_G102530</name>
</gene>
<keyword evidence="1" id="KW-0812">Transmembrane</keyword>
<protein>
    <submittedName>
        <fullName evidence="2">FMN-binding split barrel</fullName>
    </submittedName>
</protein>
<keyword evidence="3" id="KW-1185">Reference proteome</keyword>
<reference evidence="2" key="1">
    <citation type="submission" date="2022-06" db="EMBL/GenBank/DDBJ databases">
        <title>Complete genome sequences of two strains of the flax pathogen Septoria linicola.</title>
        <authorList>
            <person name="Lapalu N."/>
            <person name="Simon A."/>
            <person name="Demenou B."/>
            <person name="Paumier D."/>
            <person name="Guillot M.-P."/>
            <person name="Gout L."/>
            <person name="Valade R."/>
        </authorList>
    </citation>
    <scope>NUCLEOTIDE SEQUENCE</scope>
    <source>
        <strain evidence="2">SE15195</strain>
    </source>
</reference>
<keyword evidence="1" id="KW-0472">Membrane</keyword>
<evidence type="ECO:0000313" key="2">
    <source>
        <dbReference type="EMBL" id="USW56934.1"/>
    </source>
</evidence>
<dbReference type="AlphaFoldDB" id="A0A9Q9AXM2"/>
<dbReference type="OrthoDB" id="539398at2759"/>